<dbReference type="SUPFAM" id="SSF56925">
    <property type="entry name" value="OMPA-like"/>
    <property type="match status" value="1"/>
</dbReference>
<evidence type="ECO:0000256" key="2">
    <source>
        <dbReference type="ARBA" id="ARBA00022729"/>
    </source>
</evidence>
<comment type="subcellular location">
    <subcellularLocation>
        <location evidence="1">Cell outer membrane</location>
    </subcellularLocation>
</comment>
<proteinExistence type="inferred from homology"/>
<sequence>MRTARDQQKLHFGIRILTDEETLTLMPSTTRGGGHYMYRISSSGLLLCLLSQTAMAADLPRRALPPAVTAVPIFSWTGAHAGLFAGYGTLDRATQFVCTGPDGQPGARNCPVIPSKRASDGSFVGGAEVGYDWQVNSGFVAGAAADYQFTRLWGYDRREGAFPAAGGGFYRRSVAHSGQRLDELATLRGRIGFAVDRTLVYATGGLAAGTVRTDNNLSLAGFPLFDGRQGAVRLGYVAGAGIEHAFSEHLSAKVEGLYYDLGSRAVLPAPSYPVLTGYHAGSRVATDGFLARVGLNYRFGAGLPDLPPVALAGPATWDVEGGLRYFFSAGTPREKLGDPDAPGQLNSRLTYANAQAHAGESFARLEHNPTGLFAKGFLGSGGVTGGRLADEDFPPALRRYSKTLSLIKDGDIGYGVIDLGYDVLRRDGYKLGGFLGYQFASELYNGYGCRQVAGGTPCARPYPTSMKTLGESMQWNALRVGVIGEARFDRVRLSLEGAYLPVVSLSGVDRHWLRPDINPGPEGGRGDGYFLEGIIAYDLTPSVSVGVGGRYWQLQADKAHTTAFPFSPPSPMKFETGRYGGFAQLSYRLADFGFGETGAPAAPIRKD</sequence>
<keyword evidence="4" id="KW-0998">Cell outer membrane</keyword>
<dbReference type="InterPro" id="IPR027385">
    <property type="entry name" value="Beta-barrel_OMP"/>
</dbReference>
<comment type="caution">
    <text evidence="7">The sequence shown here is derived from an EMBL/GenBank/DDBJ whole genome shotgun (WGS) entry which is preliminary data.</text>
</comment>
<dbReference type="InterPro" id="IPR051692">
    <property type="entry name" value="OMP-like"/>
</dbReference>
<accession>A0ABV2NQZ6</accession>
<evidence type="ECO:0000256" key="1">
    <source>
        <dbReference type="ARBA" id="ARBA00004442"/>
    </source>
</evidence>
<dbReference type="PANTHER" id="PTHR34001">
    <property type="entry name" value="BLL7405 PROTEIN"/>
    <property type="match status" value="1"/>
</dbReference>
<dbReference type="SUPFAM" id="SSF69917">
    <property type="entry name" value="OMPT-like"/>
    <property type="match status" value="1"/>
</dbReference>
<keyword evidence="2" id="KW-0732">Signal</keyword>
<dbReference type="Pfam" id="PF13505">
    <property type="entry name" value="OMP_b-brl"/>
    <property type="match status" value="1"/>
</dbReference>
<comment type="similarity">
    <text evidence="5">Belongs to the Omp25/RopB family.</text>
</comment>
<gene>
    <name evidence="7" type="ORF">ABIC20_006249</name>
</gene>
<dbReference type="Gene3D" id="2.40.160.20">
    <property type="match status" value="1"/>
</dbReference>
<dbReference type="PANTHER" id="PTHR34001:SF3">
    <property type="entry name" value="BLL7405 PROTEIN"/>
    <property type="match status" value="1"/>
</dbReference>
<name>A0ABV2NQZ6_9HYPH</name>
<keyword evidence="3" id="KW-0472">Membrane</keyword>
<protein>
    <submittedName>
        <fullName evidence="7">Opacity protein-like surface antigen</fullName>
    </submittedName>
</protein>
<evidence type="ECO:0000256" key="4">
    <source>
        <dbReference type="ARBA" id="ARBA00023237"/>
    </source>
</evidence>
<dbReference type="Gene3D" id="2.40.128.90">
    <property type="entry name" value="OMPT-like"/>
    <property type="match status" value="1"/>
</dbReference>
<dbReference type="Proteomes" id="UP001549119">
    <property type="component" value="Unassembled WGS sequence"/>
</dbReference>
<evidence type="ECO:0000256" key="5">
    <source>
        <dbReference type="ARBA" id="ARBA00038306"/>
    </source>
</evidence>
<organism evidence="7 8">
    <name type="scientific">Methylobacterium radiotolerans</name>
    <dbReference type="NCBI Taxonomy" id="31998"/>
    <lineage>
        <taxon>Bacteria</taxon>
        <taxon>Pseudomonadati</taxon>
        <taxon>Pseudomonadota</taxon>
        <taxon>Alphaproteobacteria</taxon>
        <taxon>Hyphomicrobiales</taxon>
        <taxon>Methylobacteriaceae</taxon>
        <taxon>Methylobacterium</taxon>
    </lineage>
</organism>
<dbReference type="EMBL" id="JBEPNW010000002">
    <property type="protein sequence ID" value="MET3868940.1"/>
    <property type="molecule type" value="Genomic_DNA"/>
</dbReference>
<dbReference type="InterPro" id="IPR053724">
    <property type="entry name" value="OMP_A26_sf"/>
</dbReference>
<evidence type="ECO:0000259" key="6">
    <source>
        <dbReference type="Pfam" id="PF13505"/>
    </source>
</evidence>
<evidence type="ECO:0000313" key="7">
    <source>
        <dbReference type="EMBL" id="MET3868940.1"/>
    </source>
</evidence>
<evidence type="ECO:0000256" key="3">
    <source>
        <dbReference type="ARBA" id="ARBA00023136"/>
    </source>
</evidence>
<dbReference type="InterPro" id="IPR020080">
    <property type="entry name" value="OM_adhesin/peptidase_omptin"/>
</dbReference>
<feature type="domain" description="Outer membrane protein beta-barrel" evidence="6">
    <location>
        <begin position="120"/>
        <end position="299"/>
    </location>
</feature>
<evidence type="ECO:0000313" key="8">
    <source>
        <dbReference type="Proteomes" id="UP001549119"/>
    </source>
</evidence>
<keyword evidence="8" id="KW-1185">Reference proteome</keyword>
<dbReference type="InterPro" id="IPR011250">
    <property type="entry name" value="OMP/PagP_B-barrel"/>
</dbReference>
<reference evidence="7 8" key="1">
    <citation type="submission" date="2024-06" db="EMBL/GenBank/DDBJ databases">
        <title>Genomics of switchgrass bacterial isolates.</title>
        <authorList>
            <person name="Shade A."/>
        </authorList>
    </citation>
    <scope>NUCLEOTIDE SEQUENCE [LARGE SCALE GENOMIC DNA]</scope>
    <source>
        <strain evidence="7 8">PvP084</strain>
    </source>
</reference>